<dbReference type="PROSITE" id="PS50017">
    <property type="entry name" value="DEATH_DOMAIN"/>
    <property type="match status" value="1"/>
</dbReference>
<dbReference type="EnsemblMetazoa" id="XM_019998238.1">
    <property type="protein sequence ID" value="XP_019853797.1"/>
    <property type="gene ID" value="LOC109583066"/>
</dbReference>
<dbReference type="GeneID" id="109583066"/>
<dbReference type="GO" id="GO:0007165">
    <property type="term" value="P:signal transduction"/>
    <property type="evidence" value="ECO:0007669"/>
    <property type="project" value="InterPro"/>
</dbReference>
<reference evidence="2" key="2">
    <citation type="submission" date="2024-06" db="UniProtKB">
        <authorList>
            <consortium name="EnsemblMetazoa"/>
        </authorList>
    </citation>
    <scope>IDENTIFICATION</scope>
</reference>
<name>A0AAN0JAL7_AMPQE</name>
<proteinExistence type="predicted"/>
<evidence type="ECO:0000313" key="3">
    <source>
        <dbReference type="Proteomes" id="UP000007879"/>
    </source>
</evidence>
<dbReference type="RefSeq" id="XP_019853797.1">
    <property type="nucleotide sequence ID" value="XM_019998238.1"/>
</dbReference>
<protein>
    <recommendedName>
        <fullName evidence="1">Death domain-containing protein</fullName>
    </recommendedName>
</protein>
<dbReference type="Gene3D" id="1.10.533.10">
    <property type="entry name" value="Death Domain, Fas"/>
    <property type="match status" value="1"/>
</dbReference>
<reference evidence="3" key="1">
    <citation type="journal article" date="2010" name="Nature">
        <title>The Amphimedon queenslandica genome and the evolution of animal complexity.</title>
        <authorList>
            <person name="Srivastava M."/>
            <person name="Simakov O."/>
            <person name="Chapman J."/>
            <person name="Fahey B."/>
            <person name="Gauthier M.E."/>
            <person name="Mitros T."/>
            <person name="Richards G.S."/>
            <person name="Conaco C."/>
            <person name="Dacre M."/>
            <person name="Hellsten U."/>
            <person name="Larroux C."/>
            <person name="Putnam N.H."/>
            <person name="Stanke M."/>
            <person name="Adamska M."/>
            <person name="Darling A."/>
            <person name="Degnan S.M."/>
            <person name="Oakley T.H."/>
            <person name="Plachetzki D.C."/>
            <person name="Zhai Y."/>
            <person name="Adamski M."/>
            <person name="Calcino A."/>
            <person name="Cummins S.F."/>
            <person name="Goodstein D.M."/>
            <person name="Harris C."/>
            <person name="Jackson D.J."/>
            <person name="Leys S.P."/>
            <person name="Shu S."/>
            <person name="Woodcroft B.J."/>
            <person name="Vervoort M."/>
            <person name="Kosik K.S."/>
            <person name="Manning G."/>
            <person name="Degnan B.M."/>
            <person name="Rokhsar D.S."/>
        </authorList>
    </citation>
    <scope>NUCLEOTIDE SEQUENCE [LARGE SCALE GENOMIC DNA]</scope>
</reference>
<sequence length="390" mass="44358">MLKKVLQPSDDIDIHDLLVKRCRFQLDRWCDLGSRLGLRKGTLDVIRWNNSTASECLLDCLSKWLHRADDVDERGGATWDSLSDARRSLGFFDAATDLDREKRPFLAIFENQCRSMNLSEDFSDIVAELQEKQVISKDLASSMQESMDGYARSNALISALEEAIKEDRKALQIFASILYTIPQFKYEEDRILKNYNNEVVKELLSDEKHDSASSGAITPTNLVEIPVGKSITKQTELIRKSYARMVCKVQAATAKQSPDVGILKTLVKVRRTDLASKLTRCGTYDSILNLIEEECCSLVDIEMLEFVVEEIDIVEAVESIERYKEYLNKSCVFISDSLNLKETFASAKTDSLQFEAATYVFDWRPKGQTFKDIYNVLIKVSGKEVVVKYV</sequence>
<dbReference type="Proteomes" id="UP000007879">
    <property type="component" value="Unassembled WGS sequence"/>
</dbReference>
<evidence type="ECO:0000259" key="1">
    <source>
        <dbReference type="PROSITE" id="PS50017"/>
    </source>
</evidence>
<feature type="domain" description="Death" evidence="1">
    <location>
        <begin position="28"/>
        <end position="102"/>
    </location>
</feature>
<accession>A0AAN0JAL7</accession>
<keyword evidence="3" id="KW-1185">Reference proteome</keyword>
<dbReference type="InterPro" id="IPR011029">
    <property type="entry name" value="DEATH-like_dom_sf"/>
</dbReference>
<dbReference type="InterPro" id="IPR000488">
    <property type="entry name" value="Death_dom"/>
</dbReference>
<dbReference type="KEGG" id="aqu:109583066"/>
<evidence type="ECO:0000313" key="2">
    <source>
        <dbReference type="EnsemblMetazoa" id="XP_019853797.1"/>
    </source>
</evidence>
<organism evidence="2 3">
    <name type="scientific">Amphimedon queenslandica</name>
    <name type="common">Sponge</name>
    <dbReference type="NCBI Taxonomy" id="400682"/>
    <lineage>
        <taxon>Eukaryota</taxon>
        <taxon>Metazoa</taxon>
        <taxon>Porifera</taxon>
        <taxon>Demospongiae</taxon>
        <taxon>Heteroscleromorpha</taxon>
        <taxon>Haplosclerida</taxon>
        <taxon>Niphatidae</taxon>
        <taxon>Amphimedon</taxon>
    </lineage>
</organism>
<dbReference type="AlphaFoldDB" id="A0AAN0JAL7"/>